<dbReference type="GO" id="GO:0061733">
    <property type="term" value="F:protein-lysine-acetyltransferase activity"/>
    <property type="evidence" value="ECO:0007669"/>
    <property type="project" value="UniProtKB-EC"/>
</dbReference>
<dbReference type="Pfam" id="PF21183">
    <property type="entry name" value="HAT1_C"/>
    <property type="match status" value="1"/>
</dbReference>
<evidence type="ECO:0000256" key="4">
    <source>
        <dbReference type="ARBA" id="ARBA00023242"/>
    </source>
</evidence>
<keyword evidence="4" id="KW-0539">Nucleus</keyword>
<evidence type="ECO:0000259" key="6">
    <source>
        <dbReference type="Pfam" id="PF10394"/>
    </source>
</evidence>
<gene>
    <name evidence="8" type="ORF">BaRGS_00013088</name>
</gene>
<sequence>GQAREFQIFKTDVVTPSFREFHERLQTFILFFIDAASFIDIDDEKWMFYVLFEKYMHDGCPAFAVVGYMTVYKYYAYPEKIRPRLSQFLILPPFQRQGHGAHLLQTFYNDMMGRSEVLDITVEDPSENFQRLRDFVDAHNCQKLASFQPESLLKGFSESMAAEAQSKLKLSKRQARRVYEILRLKITDESNVEMYRQYRLDVKRRLNAPFQRSWRDFQKLERALHAEELAQTMSCMTPEQRHLVLEKSFQDHVQIYRHVLDRLAAAS</sequence>
<evidence type="ECO:0000256" key="1">
    <source>
        <dbReference type="ARBA" id="ARBA00004123"/>
    </source>
</evidence>
<comment type="similarity">
    <text evidence="2">Belongs to the HAT1 family.</text>
</comment>
<accession>A0ABD0L7W6</accession>
<dbReference type="FunFam" id="1.10.10.390:FF:000001">
    <property type="entry name" value="Histone acetyltransferase type B catalytic subunit"/>
    <property type="match status" value="1"/>
</dbReference>
<dbReference type="Gene3D" id="3.40.630.30">
    <property type="match status" value="1"/>
</dbReference>
<dbReference type="InterPro" id="IPR016181">
    <property type="entry name" value="Acyl_CoA_acyltransferase"/>
</dbReference>
<evidence type="ECO:0000256" key="3">
    <source>
        <dbReference type="ARBA" id="ARBA00021268"/>
    </source>
</evidence>
<dbReference type="CDD" id="cd04301">
    <property type="entry name" value="NAT_SF"/>
    <property type="match status" value="1"/>
</dbReference>
<comment type="caution">
    <text evidence="8">The sequence shown here is derived from an EMBL/GenBank/DDBJ whole genome shotgun (WGS) entry which is preliminary data.</text>
</comment>
<dbReference type="Gene3D" id="1.10.10.390">
    <property type="match status" value="1"/>
</dbReference>
<evidence type="ECO:0000313" key="8">
    <source>
        <dbReference type="EMBL" id="KAK7495641.1"/>
    </source>
</evidence>
<name>A0ABD0L7W6_9CAEN</name>
<evidence type="ECO:0000259" key="7">
    <source>
        <dbReference type="Pfam" id="PF21183"/>
    </source>
</evidence>
<dbReference type="Proteomes" id="UP001519460">
    <property type="component" value="Unassembled WGS sequence"/>
</dbReference>
<dbReference type="PANTHER" id="PTHR12046">
    <property type="entry name" value="HISTONE ACETYLTRANSFERASE TYPE B CATALYTIC SUBUNIT"/>
    <property type="match status" value="1"/>
</dbReference>
<dbReference type="EMBL" id="JACVVK020000073">
    <property type="protein sequence ID" value="KAK7495641.1"/>
    <property type="molecule type" value="Genomic_DNA"/>
</dbReference>
<evidence type="ECO:0000313" key="9">
    <source>
        <dbReference type="Proteomes" id="UP001519460"/>
    </source>
</evidence>
<feature type="non-terminal residue" evidence="8">
    <location>
        <position position="1"/>
    </location>
</feature>
<dbReference type="Pfam" id="PF10394">
    <property type="entry name" value="Hat1_N"/>
    <property type="match status" value="1"/>
</dbReference>
<dbReference type="GO" id="GO:0005634">
    <property type="term" value="C:nucleus"/>
    <property type="evidence" value="ECO:0007669"/>
    <property type="project" value="UniProtKB-SubCell"/>
</dbReference>
<keyword evidence="9" id="KW-1185">Reference proteome</keyword>
<evidence type="ECO:0000256" key="5">
    <source>
        <dbReference type="ARBA" id="ARBA00048017"/>
    </source>
</evidence>
<feature type="domain" description="Histone acetyl transferase HAT1 N-terminal" evidence="6">
    <location>
        <begin position="4"/>
        <end position="34"/>
    </location>
</feature>
<dbReference type="InterPro" id="IPR019467">
    <property type="entry name" value="Hat1_N"/>
</dbReference>
<proteinExistence type="inferred from homology"/>
<evidence type="ECO:0000256" key="2">
    <source>
        <dbReference type="ARBA" id="ARBA00010543"/>
    </source>
</evidence>
<dbReference type="SUPFAM" id="SSF55729">
    <property type="entry name" value="Acyl-CoA N-acyltransferases (Nat)"/>
    <property type="match status" value="1"/>
</dbReference>
<dbReference type="InterPro" id="IPR013523">
    <property type="entry name" value="Hist_AcTrfase_HAT1_C"/>
</dbReference>
<comment type="subcellular location">
    <subcellularLocation>
        <location evidence="1">Nucleus</location>
    </subcellularLocation>
</comment>
<reference evidence="8 9" key="1">
    <citation type="journal article" date="2023" name="Sci. Data">
        <title>Genome assembly of the Korean intertidal mud-creeper Batillaria attramentaria.</title>
        <authorList>
            <person name="Patra A.K."/>
            <person name="Ho P.T."/>
            <person name="Jun S."/>
            <person name="Lee S.J."/>
            <person name="Kim Y."/>
            <person name="Won Y.J."/>
        </authorList>
    </citation>
    <scope>NUCLEOTIDE SEQUENCE [LARGE SCALE GENOMIC DNA]</scope>
    <source>
        <strain evidence="8">Wonlab-2016</strain>
    </source>
</reference>
<dbReference type="InterPro" id="IPR017380">
    <property type="entry name" value="Hist_AcTrfase_B-typ_cat-su"/>
</dbReference>
<protein>
    <recommendedName>
        <fullName evidence="3">Histone acetyltransferase type B catalytic subunit</fullName>
    </recommendedName>
</protein>
<organism evidence="8 9">
    <name type="scientific">Batillaria attramentaria</name>
    <dbReference type="NCBI Taxonomy" id="370345"/>
    <lineage>
        <taxon>Eukaryota</taxon>
        <taxon>Metazoa</taxon>
        <taxon>Spiralia</taxon>
        <taxon>Lophotrochozoa</taxon>
        <taxon>Mollusca</taxon>
        <taxon>Gastropoda</taxon>
        <taxon>Caenogastropoda</taxon>
        <taxon>Sorbeoconcha</taxon>
        <taxon>Cerithioidea</taxon>
        <taxon>Batillariidae</taxon>
        <taxon>Batillaria</taxon>
    </lineage>
</organism>
<dbReference type="AlphaFoldDB" id="A0ABD0L7W6"/>
<comment type="catalytic activity">
    <reaction evidence="5">
        <text>L-lysyl-[protein] + acetyl-CoA = N(6)-acetyl-L-lysyl-[protein] + CoA + H(+)</text>
        <dbReference type="Rhea" id="RHEA:45948"/>
        <dbReference type="Rhea" id="RHEA-COMP:9752"/>
        <dbReference type="Rhea" id="RHEA-COMP:10731"/>
        <dbReference type="ChEBI" id="CHEBI:15378"/>
        <dbReference type="ChEBI" id="CHEBI:29969"/>
        <dbReference type="ChEBI" id="CHEBI:57287"/>
        <dbReference type="ChEBI" id="CHEBI:57288"/>
        <dbReference type="ChEBI" id="CHEBI:61930"/>
        <dbReference type="EC" id="2.3.1.48"/>
    </reaction>
</comment>
<feature type="domain" description="Histone acetyltransferase type B catalytic subunit C-terminal" evidence="7">
    <location>
        <begin position="133"/>
        <end position="184"/>
    </location>
</feature>
<dbReference type="InterPro" id="IPR048776">
    <property type="entry name" value="HAT1_C"/>
</dbReference>